<dbReference type="GO" id="GO:0046982">
    <property type="term" value="F:protein heterodimerization activity"/>
    <property type="evidence" value="ECO:0007669"/>
    <property type="project" value="InterPro"/>
</dbReference>
<reference evidence="1" key="2">
    <citation type="submission" date="2021-03" db="UniProtKB">
        <authorList>
            <consortium name="EnsemblPlants"/>
        </authorList>
    </citation>
    <scope>IDENTIFICATION</scope>
</reference>
<keyword evidence="2" id="KW-1185">Reference proteome</keyword>
<dbReference type="Proteomes" id="UP000596660">
    <property type="component" value="Unplaced"/>
</dbReference>
<dbReference type="AlphaFoldDB" id="A0A803M7W9"/>
<name>A0A803M7W9_CHEQI</name>
<evidence type="ECO:0000313" key="1">
    <source>
        <dbReference type="EnsemblPlants" id="AUR62024995-RA:cds"/>
    </source>
</evidence>
<evidence type="ECO:0000313" key="2">
    <source>
        <dbReference type="Proteomes" id="UP000596660"/>
    </source>
</evidence>
<dbReference type="Gene3D" id="1.10.20.10">
    <property type="entry name" value="Histone, subunit A"/>
    <property type="match status" value="1"/>
</dbReference>
<reference evidence="1" key="1">
    <citation type="journal article" date="2017" name="Nature">
        <title>The genome of Chenopodium quinoa.</title>
        <authorList>
            <person name="Jarvis D.E."/>
            <person name="Ho Y.S."/>
            <person name="Lightfoot D.J."/>
            <person name="Schmoeckel S.M."/>
            <person name="Li B."/>
            <person name="Borm T.J.A."/>
            <person name="Ohyanagi H."/>
            <person name="Mineta K."/>
            <person name="Michell C.T."/>
            <person name="Saber N."/>
            <person name="Kharbatia N.M."/>
            <person name="Rupper R.R."/>
            <person name="Sharp A.R."/>
            <person name="Dally N."/>
            <person name="Boughton B.A."/>
            <person name="Woo Y.H."/>
            <person name="Gao G."/>
            <person name="Schijlen E.G.W.M."/>
            <person name="Guo X."/>
            <person name="Momin A.A."/>
            <person name="Negrao S."/>
            <person name="Al-Babili S."/>
            <person name="Gehring C."/>
            <person name="Roessner U."/>
            <person name="Jung C."/>
            <person name="Murphy K."/>
            <person name="Arold S.T."/>
            <person name="Gojobori T."/>
            <person name="van der Linden C.G."/>
            <person name="van Loo E.N."/>
            <person name="Jellen E.N."/>
            <person name="Maughan P.J."/>
            <person name="Tester M."/>
        </authorList>
    </citation>
    <scope>NUCLEOTIDE SEQUENCE [LARGE SCALE GENOMIC DNA]</scope>
    <source>
        <strain evidence="1">cv. PI 614886</strain>
    </source>
</reference>
<proteinExistence type="predicted"/>
<dbReference type="EnsemblPlants" id="AUR62024995-RA">
    <property type="protein sequence ID" value="AUR62024995-RA:cds"/>
    <property type="gene ID" value="AUR62024995"/>
</dbReference>
<sequence>MQVWRSEVVFTVLLDNEVDRDRGRRRQKGEYLLAENIRLQLRREKLIELFSKDAYDFAVEDRKSFVGYKHLASVVCKEKRLDFLSDFVPEKITAEKALAERKPAETLPG</sequence>
<accession>A0A803M7W9</accession>
<dbReference type="Gramene" id="AUR62024995-RA">
    <property type="protein sequence ID" value="AUR62024995-RA:cds"/>
    <property type="gene ID" value="AUR62024995"/>
</dbReference>
<dbReference type="InterPro" id="IPR009072">
    <property type="entry name" value="Histone-fold"/>
</dbReference>
<protein>
    <submittedName>
        <fullName evidence="1">Uncharacterized protein</fullName>
    </submittedName>
</protein>
<dbReference type="SUPFAM" id="SSF47113">
    <property type="entry name" value="Histone-fold"/>
    <property type="match status" value="1"/>
</dbReference>
<organism evidence="1 2">
    <name type="scientific">Chenopodium quinoa</name>
    <name type="common">Quinoa</name>
    <dbReference type="NCBI Taxonomy" id="63459"/>
    <lineage>
        <taxon>Eukaryota</taxon>
        <taxon>Viridiplantae</taxon>
        <taxon>Streptophyta</taxon>
        <taxon>Embryophyta</taxon>
        <taxon>Tracheophyta</taxon>
        <taxon>Spermatophyta</taxon>
        <taxon>Magnoliopsida</taxon>
        <taxon>eudicotyledons</taxon>
        <taxon>Gunneridae</taxon>
        <taxon>Pentapetalae</taxon>
        <taxon>Caryophyllales</taxon>
        <taxon>Chenopodiaceae</taxon>
        <taxon>Chenopodioideae</taxon>
        <taxon>Atripliceae</taxon>
        <taxon>Chenopodium</taxon>
    </lineage>
</organism>